<dbReference type="PANTHER" id="PTHR38445:SF12">
    <property type="entry name" value="GNTR-FAMILY TRANSCRIPTIONAL REGULATOR"/>
    <property type="match status" value="1"/>
</dbReference>
<dbReference type="GO" id="GO:0003700">
    <property type="term" value="F:DNA-binding transcription factor activity"/>
    <property type="evidence" value="ECO:0007669"/>
    <property type="project" value="InterPro"/>
</dbReference>
<proteinExistence type="predicted"/>
<dbReference type="Gene3D" id="1.10.10.10">
    <property type="entry name" value="Winged helix-like DNA-binding domain superfamily/Winged helix DNA-binding domain"/>
    <property type="match status" value="1"/>
</dbReference>
<dbReference type="PROSITE" id="PS50949">
    <property type="entry name" value="HTH_GNTR"/>
    <property type="match status" value="1"/>
</dbReference>
<dbReference type="InterPro" id="IPR036388">
    <property type="entry name" value="WH-like_DNA-bd_sf"/>
</dbReference>
<dbReference type="Proteomes" id="UP000009234">
    <property type="component" value="Chromosome"/>
</dbReference>
<reference evidence="6" key="1">
    <citation type="submission" date="2011-05" db="EMBL/GenBank/DDBJ databases">
        <title>Complete sequence of Desulfotomaculum ruminis DSM 2154.</title>
        <authorList>
            <person name="Lucas S."/>
            <person name="Copeland A."/>
            <person name="Lapidus A."/>
            <person name="Cheng J.-F."/>
            <person name="Goodwin L."/>
            <person name="Pitluck S."/>
            <person name="Lu M."/>
            <person name="Detter J.C."/>
            <person name="Han C."/>
            <person name="Tapia R."/>
            <person name="Land M."/>
            <person name="Hauser L."/>
            <person name="Kyrpides N."/>
            <person name="Ivanova N."/>
            <person name="Mikhailova N."/>
            <person name="Pagani I."/>
            <person name="Stams A.J.M."/>
            <person name="Plugge C.M."/>
            <person name="Muyzer G."/>
            <person name="Kuever J."/>
            <person name="Parshina S.N."/>
            <person name="Ivanova A.E."/>
            <person name="Nazina T.N."/>
            <person name="Brambilla E."/>
            <person name="Spring S."/>
            <person name="Klenk H.-P."/>
            <person name="Woyke T."/>
        </authorList>
    </citation>
    <scope>NUCLEOTIDE SEQUENCE [LARGE SCALE GENOMIC DNA]</scope>
    <source>
        <strain evidence="6">ATCC 23193 / DSM 2154 / NCIB 8452 / DL</strain>
    </source>
</reference>
<evidence type="ECO:0000259" key="4">
    <source>
        <dbReference type="PROSITE" id="PS50949"/>
    </source>
</evidence>
<name>F6DTR5_DESRL</name>
<evidence type="ECO:0000313" key="6">
    <source>
        <dbReference type="Proteomes" id="UP000009234"/>
    </source>
</evidence>
<dbReference type="AlphaFoldDB" id="F6DTR5"/>
<sequence>MILRIDMTSDIPIYQQIRNEIVFGVAKGHMKAGDLLPTVRQLAADIGVNPMTVNKAYALLREEGIIVIDRRHGAQISNRGMNGNAFDANFDQQVELLISEARMKGASKQDIQKHISDIIDRVYE</sequence>
<dbReference type="GO" id="GO:0003677">
    <property type="term" value="F:DNA binding"/>
    <property type="evidence" value="ECO:0007669"/>
    <property type="project" value="UniProtKB-KW"/>
</dbReference>
<dbReference type="HOGENOM" id="CLU_017584_10_2_9"/>
<dbReference type="SMART" id="SM00345">
    <property type="entry name" value="HTH_GNTR"/>
    <property type="match status" value="1"/>
</dbReference>
<dbReference type="OrthoDB" id="9801546at2"/>
<reference evidence="5 6" key="2">
    <citation type="journal article" date="2012" name="Stand. Genomic Sci.">
        <title>Complete genome sequence of the sulfate-reducing firmicute Desulfotomaculum ruminis type strain (DL(T)).</title>
        <authorList>
            <person name="Spring S."/>
            <person name="Visser M."/>
            <person name="Lu M."/>
            <person name="Copeland A."/>
            <person name="Lapidus A."/>
            <person name="Lucas S."/>
            <person name="Cheng J.F."/>
            <person name="Han C."/>
            <person name="Tapia R."/>
            <person name="Goodwin L.A."/>
            <person name="Pitluck S."/>
            <person name="Ivanova N."/>
            <person name="Land M."/>
            <person name="Hauser L."/>
            <person name="Larimer F."/>
            <person name="Rohde M."/>
            <person name="Goker M."/>
            <person name="Detter J.C."/>
            <person name="Kyrpides N.C."/>
            <person name="Woyke T."/>
            <person name="Schaap P.J."/>
            <person name="Plugge C.M."/>
            <person name="Muyzer G."/>
            <person name="Kuever J."/>
            <person name="Pereira I.A."/>
            <person name="Parshina S.N."/>
            <person name="Bernier-Latmani R."/>
            <person name="Stams A.J."/>
            <person name="Klenk H.P."/>
        </authorList>
    </citation>
    <scope>NUCLEOTIDE SEQUENCE [LARGE SCALE GENOMIC DNA]</scope>
    <source>
        <strain evidence="6">ATCC 23193 / DSM 2154 / NCIB 8452 / DL</strain>
    </source>
</reference>
<dbReference type="EMBL" id="CP002780">
    <property type="protein sequence ID" value="AEG61239.1"/>
    <property type="molecule type" value="Genomic_DNA"/>
</dbReference>
<keyword evidence="1" id="KW-0805">Transcription regulation</keyword>
<dbReference type="Pfam" id="PF00392">
    <property type="entry name" value="GntR"/>
    <property type="match status" value="1"/>
</dbReference>
<keyword evidence="2" id="KW-0238">DNA-binding</keyword>
<evidence type="ECO:0000256" key="3">
    <source>
        <dbReference type="ARBA" id="ARBA00023163"/>
    </source>
</evidence>
<evidence type="ECO:0000313" key="5">
    <source>
        <dbReference type="EMBL" id="AEG61239.1"/>
    </source>
</evidence>
<dbReference type="PANTHER" id="PTHR38445">
    <property type="entry name" value="HTH-TYPE TRANSCRIPTIONAL REPRESSOR YTRA"/>
    <property type="match status" value="1"/>
</dbReference>
<dbReference type="InterPro" id="IPR000524">
    <property type="entry name" value="Tscrpt_reg_HTH_GntR"/>
</dbReference>
<evidence type="ECO:0000256" key="1">
    <source>
        <dbReference type="ARBA" id="ARBA00023015"/>
    </source>
</evidence>
<dbReference type="eggNOG" id="COG1725">
    <property type="taxonomic scope" value="Bacteria"/>
</dbReference>
<keyword evidence="3" id="KW-0804">Transcription</keyword>
<dbReference type="CDD" id="cd07377">
    <property type="entry name" value="WHTH_GntR"/>
    <property type="match status" value="1"/>
</dbReference>
<gene>
    <name evidence="5" type="ordered locus">Desru_3028</name>
</gene>
<dbReference type="KEGG" id="dru:Desru_3028"/>
<accession>F6DTR5</accession>
<protein>
    <submittedName>
        <fullName evidence="5">Regulatory protein GntR HTH</fullName>
    </submittedName>
</protein>
<dbReference type="InterPro" id="IPR036390">
    <property type="entry name" value="WH_DNA-bd_sf"/>
</dbReference>
<feature type="domain" description="HTH gntR-type" evidence="4">
    <location>
        <begin position="11"/>
        <end position="79"/>
    </location>
</feature>
<evidence type="ECO:0000256" key="2">
    <source>
        <dbReference type="ARBA" id="ARBA00023125"/>
    </source>
</evidence>
<dbReference type="STRING" id="696281.Desru_3028"/>
<organism evidence="5 6">
    <name type="scientific">Desulforamulus ruminis (strain ATCC 23193 / DSM 2154 / NCIMB 8452 / DL)</name>
    <name type="common">Desulfotomaculum ruminis</name>
    <dbReference type="NCBI Taxonomy" id="696281"/>
    <lineage>
        <taxon>Bacteria</taxon>
        <taxon>Bacillati</taxon>
        <taxon>Bacillota</taxon>
        <taxon>Clostridia</taxon>
        <taxon>Eubacteriales</taxon>
        <taxon>Peptococcaceae</taxon>
        <taxon>Desulforamulus</taxon>
    </lineage>
</organism>
<dbReference type="SUPFAM" id="SSF46785">
    <property type="entry name" value="Winged helix' DNA-binding domain"/>
    <property type="match status" value="1"/>
</dbReference>
<keyword evidence="6" id="KW-1185">Reference proteome</keyword>